<keyword evidence="1" id="KW-0472">Membrane</keyword>
<dbReference type="RefSeq" id="WP_139280031.1">
    <property type="nucleotide sequence ID" value="NZ_FQZG01000003.1"/>
</dbReference>
<feature type="transmembrane region" description="Helical" evidence="1">
    <location>
        <begin position="90"/>
        <end position="111"/>
    </location>
</feature>
<dbReference type="OrthoDB" id="5192844at2"/>
<evidence type="ECO:0000256" key="1">
    <source>
        <dbReference type="SAM" id="Phobius"/>
    </source>
</evidence>
<organism evidence="2 3">
    <name type="scientific">Tessaracoccus bendigoensis DSM 12906</name>
    <dbReference type="NCBI Taxonomy" id="1123357"/>
    <lineage>
        <taxon>Bacteria</taxon>
        <taxon>Bacillati</taxon>
        <taxon>Actinomycetota</taxon>
        <taxon>Actinomycetes</taxon>
        <taxon>Propionibacteriales</taxon>
        <taxon>Propionibacteriaceae</taxon>
        <taxon>Tessaracoccus</taxon>
    </lineage>
</organism>
<keyword evidence="1" id="KW-1133">Transmembrane helix</keyword>
<dbReference type="Proteomes" id="UP000184512">
    <property type="component" value="Unassembled WGS sequence"/>
</dbReference>
<dbReference type="STRING" id="1123357.SAMN02745244_00026"/>
<evidence type="ECO:0000313" key="2">
    <source>
        <dbReference type="EMBL" id="SHI29806.1"/>
    </source>
</evidence>
<protein>
    <submittedName>
        <fullName evidence="2">Uncharacterized protein</fullName>
    </submittedName>
</protein>
<dbReference type="EMBL" id="FQZG01000003">
    <property type="protein sequence ID" value="SHI29806.1"/>
    <property type="molecule type" value="Genomic_DNA"/>
</dbReference>
<gene>
    <name evidence="2" type="ORF">SAMN02745244_00026</name>
</gene>
<keyword evidence="1" id="KW-0812">Transmembrane</keyword>
<feature type="transmembrane region" description="Helical" evidence="1">
    <location>
        <begin position="21"/>
        <end position="42"/>
    </location>
</feature>
<keyword evidence="3" id="KW-1185">Reference proteome</keyword>
<sequence length="162" mass="17523">MESRPSPIPRTAHPKKYRLGFSPEGLVAFLLPMIPNVLWALLPPVSPVLSANDSASPIVGAIGTVSQSMMIALLILVINTRRRPSASKRVFAAAGAACLIGYLMLWVLYFTAPITPMLLLMMAVLPSAYFICVGLYLENYPSLVPATLFAVIHTATTATNYF</sequence>
<name>A0A1M6A0A1_9ACTN</name>
<dbReference type="AlphaFoldDB" id="A0A1M6A0A1"/>
<evidence type="ECO:0000313" key="3">
    <source>
        <dbReference type="Proteomes" id="UP000184512"/>
    </source>
</evidence>
<reference evidence="2 3" key="1">
    <citation type="submission" date="2016-11" db="EMBL/GenBank/DDBJ databases">
        <authorList>
            <person name="Jaros S."/>
            <person name="Januszkiewicz K."/>
            <person name="Wedrychowicz H."/>
        </authorList>
    </citation>
    <scope>NUCLEOTIDE SEQUENCE [LARGE SCALE GENOMIC DNA]</scope>
    <source>
        <strain evidence="2 3">DSM 12906</strain>
    </source>
</reference>
<feature type="transmembrane region" description="Helical" evidence="1">
    <location>
        <begin position="54"/>
        <end position="78"/>
    </location>
</feature>
<proteinExistence type="predicted"/>
<accession>A0A1M6A0A1</accession>
<feature type="transmembrane region" description="Helical" evidence="1">
    <location>
        <begin position="117"/>
        <end position="137"/>
    </location>
</feature>